<dbReference type="Pfam" id="PF00067">
    <property type="entry name" value="p450"/>
    <property type="match status" value="1"/>
</dbReference>
<accession>A0A1X6N381</accession>
<dbReference type="SUPFAM" id="SSF48264">
    <property type="entry name" value="Cytochrome P450"/>
    <property type="match status" value="1"/>
</dbReference>
<comment type="similarity">
    <text evidence="3 10">Belongs to the cytochrome P450 family.</text>
</comment>
<proteinExistence type="inferred from homology"/>
<dbReference type="PANTHER" id="PTHR24287:SF1">
    <property type="entry name" value="P450, PUTATIVE (EUROFUNG)-RELATED"/>
    <property type="match status" value="1"/>
</dbReference>
<evidence type="ECO:0000313" key="13">
    <source>
        <dbReference type="Proteomes" id="UP000194127"/>
    </source>
</evidence>
<dbReference type="GO" id="GO:0005506">
    <property type="term" value="F:iron ion binding"/>
    <property type="evidence" value="ECO:0007669"/>
    <property type="project" value="InterPro"/>
</dbReference>
<dbReference type="RefSeq" id="XP_024339784.1">
    <property type="nucleotide sequence ID" value="XM_024488808.1"/>
</dbReference>
<gene>
    <name evidence="12" type="ORF">POSPLADRAFT_1181064</name>
</gene>
<dbReference type="AlphaFoldDB" id="A0A1X6N381"/>
<dbReference type="InterPro" id="IPR047146">
    <property type="entry name" value="Cyt_P450_E_CYP52_fungi"/>
</dbReference>
<feature type="transmembrane region" description="Helical" evidence="11">
    <location>
        <begin position="37"/>
        <end position="57"/>
    </location>
</feature>
<keyword evidence="6 10" id="KW-0560">Oxidoreductase</keyword>
<evidence type="ECO:0000256" key="5">
    <source>
        <dbReference type="ARBA" id="ARBA00022723"/>
    </source>
</evidence>
<evidence type="ECO:0000256" key="10">
    <source>
        <dbReference type="RuleBase" id="RU000461"/>
    </source>
</evidence>
<comment type="cofactor">
    <cofactor evidence="1 9">
        <name>heme</name>
        <dbReference type="ChEBI" id="CHEBI:30413"/>
    </cofactor>
</comment>
<dbReference type="GO" id="GO:0020037">
    <property type="term" value="F:heme binding"/>
    <property type="evidence" value="ECO:0007669"/>
    <property type="project" value="InterPro"/>
</dbReference>
<evidence type="ECO:0000256" key="4">
    <source>
        <dbReference type="ARBA" id="ARBA00022617"/>
    </source>
</evidence>
<dbReference type="OrthoDB" id="1470350at2759"/>
<dbReference type="GO" id="GO:0004497">
    <property type="term" value="F:monooxygenase activity"/>
    <property type="evidence" value="ECO:0007669"/>
    <property type="project" value="UniProtKB-KW"/>
</dbReference>
<keyword evidence="11" id="KW-0812">Transmembrane</keyword>
<evidence type="ECO:0000256" key="6">
    <source>
        <dbReference type="ARBA" id="ARBA00023002"/>
    </source>
</evidence>
<keyword evidence="13" id="KW-1185">Reference proteome</keyword>
<evidence type="ECO:0000256" key="7">
    <source>
        <dbReference type="ARBA" id="ARBA00023004"/>
    </source>
</evidence>
<dbReference type="Proteomes" id="UP000194127">
    <property type="component" value="Unassembled WGS sequence"/>
</dbReference>
<organism evidence="12 13">
    <name type="scientific">Postia placenta MAD-698-R-SB12</name>
    <dbReference type="NCBI Taxonomy" id="670580"/>
    <lineage>
        <taxon>Eukaryota</taxon>
        <taxon>Fungi</taxon>
        <taxon>Dikarya</taxon>
        <taxon>Basidiomycota</taxon>
        <taxon>Agaricomycotina</taxon>
        <taxon>Agaricomycetes</taxon>
        <taxon>Polyporales</taxon>
        <taxon>Adustoporiaceae</taxon>
        <taxon>Rhodonia</taxon>
    </lineage>
</organism>
<keyword evidence="4 9" id="KW-0349">Heme</keyword>
<sequence>MHPDSYYRLRLLNDFARIFVAPSILLCFILRTADISLGFLTIPAYPICIALCAYARLAYRDWQQDQEAHRLGARRIPQVVGKWPGNLDIYLKLLKSTQTTYLGSFHLSLFEEYQTTTLNLRLLWQDVVMTMDEKHVQFILATGFNKFWRGARQKERMEAFLGKGIFNRDGDEWKAHRALARPFFARDRIADFELFDRYTQSTLSLMASLAAQNRPIDVQDIYSRFALDAASEFLFGKNVDTLSWQLPLPGTALIGPKGSATADEFGSFAQAFENAQVTVMRRSRRGYFWPAYELLQRDPHEVDMKIIQQWVDPLVERVLENKSNMRKAGVQNSLDQSVFLEYLADNTEDRKVIQDQLLNILLASRDTTSMLLTFVTYLLALHPDVAKRLRAEVLQHCGVDGAPTFETIKNMNYMRAVINETLRVFPPVPTNGRESRPEPCLFPQSDGTYPERPEPLYVPPSTQVIYLPILTQRNPALWGADADVFDPDRWLDDRLKIFTSNPMIFTPFSAGPRICIGQNYALNEASFFLTRLLQQFDTFTLAPEAQPEGSLPPPEWKHGKGRETYERLWLNSALTAYVKGGLWVRFGKQE</sequence>
<dbReference type="PRINTS" id="PR00385">
    <property type="entry name" value="P450"/>
</dbReference>
<dbReference type="InterPro" id="IPR001128">
    <property type="entry name" value="Cyt_P450"/>
</dbReference>
<protein>
    <recommendedName>
        <fullName evidence="14">Cytochrome P450 monooxygenase CYP63</fullName>
    </recommendedName>
</protein>
<name>A0A1X6N381_9APHY</name>
<dbReference type="EMBL" id="KZ110596">
    <property type="protein sequence ID" value="OSX62990.1"/>
    <property type="molecule type" value="Genomic_DNA"/>
</dbReference>
<evidence type="ECO:0000256" key="3">
    <source>
        <dbReference type="ARBA" id="ARBA00010617"/>
    </source>
</evidence>
<dbReference type="STRING" id="670580.A0A1X6N381"/>
<evidence type="ECO:0000256" key="1">
    <source>
        <dbReference type="ARBA" id="ARBA00001971"/>
    </source>
</evidence>
<evidence type="ECO:0000256" key="11">
    <source>
        <dbReference type="SAM" id="Phobius"/>
    </source>
</evidence>
<keyword evidence="5 9" id="KW-0479">Metal-binding</keyword>
<dbReference type="GO" id="GO:0016705">
    <property type="term" value="F:oxidoreductase activity, acting on paired donors, with incorporation or reduction of molecular oxygen"/>
    <property type="evidence" value="ECO:0007669"/>
    <property type="project" value="InterPro"/>
</dbReference>
<keyword evidence="8 10" id="KW-0503">Monooxygenase</keyword>
<dbReference type="InterPro" id="IPR036396">
    <property type="entry name" value="Cyt_P450_sf"/>
</dbReference>
<evidence type="ECO:0008006" key="14">
    <source>
        <dbReference type="Google" id="ProtNLM"/>
    </source>
</evidence>
<reference evidence="12 13" key="1">
    <citation type="submission" date="2017-04" db="EMBL/GenBank/DDBJ databases">
        <title>Genome Sequence of the Model Brown-Rot Fungus Postia placenta SB12.</title>
        <authorList>
            <consortium name="DOE Joint Genome Institute"/>
            <person name="Gaskell J."/>
            <person name="Kersten P."/>
            <person name="Larrondo L.F."/>
            <person name="Canessa P."/>
            <person name="Martinez D."/>
            <person name="Hibbett D."/>
            <person name="Schmoll M."/>
            <person name="Kubicek C.P."/>
            <person name="Martinez A.T."/>
            <person name="Yadav J."/>
            <person name="Master E."/>
            <person name="Magnuson J.K."/>
            <person name="James T."/>
            <person name="Yaver D."/>
            <person name="Berka R."/>
            <person name="Labutti K."/>
            <person name="Lipzen A."/>
            <person name="Aerts A."/>
            <person name="Barry K."/>
            <person name="Henrissat B."/>
            <person name="Blanchette R."/>
            <person name="Grigoriev I."/>
            <person name="Cullen D."/>
        </authorList>
    </citation>
    <scope>NUCLEOTIDE SEQUENCE [LARGE SCALE GENOMIC DNA]</scope>
    <source>
        <strain evidence="12 13">MAD-698-R-SB12</strain>
    </source>
</reference>
<evidence type="ECO:0000256" key="9">
    <source>
        <dbReference type="PIRSR" id="PIRSR602401-1"/>
    </source>
</evidence>
<evidence type="ECO:0000313" key="12">
    <source>
        <dbReference type="EMBL" id="OSX62990.1"/>
    </source>
</evidence>
<dbReference type="InterPro" id="IPR017972">
    <property type="entry name" value="Cyt_P450_CS"/>
</dbReference>
<dbReference type="InterPro" id="IPR002401">
    <property type="entry name" value="Cyt_P450_E_grp-I"/>
</dbReference>
<dbReference type="PRINTS" id="PR00463">
    <property type="entry name" value="EP450I"/>
</dbReference>
<dbReference type="Gene3D" id="1.10.630.10">
    <property type="entry name" value="Cytochrome P450"/>
    <property type="match status" value="1"/>
</dbReference>
<evidence type="ECO:0000256" key="2">
    <source>
        <dbReference type="ARBA" id="ARBA00005179"/>
    </source>
</evidence>
<dbReference type="PROSITE" id="PS00086">
    <property type="entry name" value="CYTOCHROME_P450"/>
    <property type="match status" value="1"/>
</dbReference>
<comment type="pathway">
    <text evidence="2">Secondary metabolite biosynthesis.</text>
</comment>
<evidence type="ECO:0000256" key="8">
    <source>
        <dbReference type="ARBA" id="ARBA00023033"/>
    </source>
</evidence>
<feature type="binding site" description="axial binding residue" evidence="9">
    <location>
        <position position="515"/>
    </location>
    <ligand>
        <name>heme</name>
        <dbReference type="ChEBI" id="CHEBI:30413"/>
    </ligand>
    <ligandPart>
        <name>Fe</name>
        <dbReference type="ChEBI" id="CHEBI:18248"/>
    </ligandPart>
</feature>
<keyword evidence="11" id="KW-0472">Membrane</keyword>
<keyword evidence="11" id="KW-1133">Transmembrane helix</keyword>
<feature type="transmembrane region" description="Helical" evidence="11">
    <location>
        <begin position="12"/>
        <end position="31"/>
    </location>
</feature>
<keyword evidence="7 9" id="KW-0408">Iron</keyword>
<dbReference type="PANTHER" id="PTHR24287">
    <property type="entry name" value="P450, PUTATIVE (EUROFUNG)-RELATED"/>
    <property type="match status" value="1"/>
</dbReference>
<dbReference type="GeneID" id="36333757"/>